<dbReference type="AlphaFoldDB" id="A0A9J6C0G3"/>
<feature type="chain" id="PRO_5039906578" description="Shavenoid isoform B-like N-terminal domain-containing protein" evidence="2">
    <location>
        <begin position="17"/>
        <end position="1259"/>
    </location>
</feature>
<feature type="region of interest" description="Disordered" evidence="1">
    <location>
        <begin position="1160"/>
        <end position="1181"/>
    </location>
</feature>
<evidence type="ECO:0000313" key="5">
    <source>
        <dbReference type="Proteomes" id="UP001107558"/>
    </source>
</evidence>
<feature type="region of interest" description="Disordered" evidence="1">
    <location>
        <begin position="477"/>
        <end position="501"/>
    </location>
</feature>
<comment type="caution">
    <text evidence="4">The sequence shown here is derived from an EMBL/GenBank/DDBJ whole genome shotgun (WGS) entry which is preliminary data.</text>
</comment>
<feature type="region of interest" description="Disordered" evidence="1">
    <location>
        <begin position="1224"/>
        <end position="1259"/>
    </location>
</feature>
<feature type="region of interest" description="Disordered" evidence="1">
    <location>
        <begin position="978"/>
        <end position="1019"/>
    </location>
</feature>
<name>A0A9J6C0G3_POLVA</name>
<feature type="region of interest" description="Disordered" evidence="1">
    <location>
        <begin position="572"/>
        <end position="601"/>
    </location>
</feature>
<dbReference type="EMBL" id="JADBJN010000002">
    <property type="protein sequence ID" value="KAG5675705.1"/>
    <property type="molecule type" value="Genomic_DNA"/>
</dbReference>
<keyword evidence="2" id="KW-0732">Signal</keyword>
<evidence type="ECO:0000313" key="4">
    <source>
        <dbReference type="EMBL" id="KAG5675705.1"/>
    </source>
</evidence>
<organism evidence="4 5">
    <name type="scientific">Polypedilum vanderplanki</name>
    <name type="common">Sleeping chironomid midge</name>
    <dbReference type="NCBI Taxonomy" id="319348"/>
    <lineage>
        <taxon>Eukaryota</taxon>
        <taxon>Metazoa</taxon>
        <taxon>Ecdysozoa</taxon>
        <taxon>Arthropoda</taxon>
        <taxon>Hexapoda</taxon>
        <taxon>Insecta</taxon>
        <taxon>Pterygota</taxon>
        <taxon>Neoptera</taxon>
        <taxon>Endopterygota</taxon>
        <taxon>Diptera</taxon>
        <taxon>Nematocera</taxon>
        <taxon>Chironomoidea</taxon>
        <taxon>Chironomidae</taxon>
        <taxon>Chironominae</taxon>
        <taxon>Polypedilum</taxon>
        <taxon>Polypedilum</taxon>
    </lineage>
</organism>
<feature type="signal peptide" evidence="2">
    <location>
        <begin position="1"/>
        <end position="16"/>
    </location>
</feature>
<dbReference type="GO" id="GO:0005938">
    <property type="term" value="C:cell cortex"/>
    <property type="evidence" value="ECO:0007669"/>
    <property type="project" value="TreeGrafter"/>
</dbReference>
<proteinExistence type="predicted"/>
<feature type="region of interest" description="Disordered" evidence="1">
    <location>
        <begin position="832"/>
        <end position="862"/>
    </location>
</feature>
<dbReference type="GO" id="GO:0035317">
    <property type="term" value="P:imaginal disc-derived wing hair organization"/>
    <property type="evidence" value="ECO:0007669"/>
    <property type="project" value="TreeGrafter"/>
</dbReference>
<feature type="compositionally biased region" description="Low complexity" evidence="1">
    <location>
        <begin position="576"/>
        <end position="586"/>
    </location>
</feature>
<feature type="compositionally biased region" description="Basic and acidic residues" evidence="1">
    <location>
        <begin position="1232"/>
        <end position="1244"/>
    </location>
</feature>
<evidence type="ECO:0000256" key="1">
    <source>
        <dbReference type="SAM" id="MobiDB-lite"/>
    </source>
</evidence>
<dbReference type="Pfam" id="PF23328">
    <property type="entry name" value="Sha_B_N"/>
    <property type="match status" value="1"/>
</dbReference>
<dbReference type="Proteomes" id="UP001107558">
    <property type="component" value="Chromosome 2"/>
</dbReference>
<dbReference type="PANTHER" id="PTHR39387">
    <property type="entry name" value="SHAVENOID, ISOFORM B"/>
    <property type="match status" value="1"/>
</dbReference>
<evidence type="ECO:0000256" key="2">
    <source>
        <dbReference type="SAM" id="SignalP"/>
    </source>
</evidence>
<feature type="domain" description="Shavenoid isoform B-like N-terminal" evidence="3">
    <location>
        <begin position="27"/>
        <end position="95"/>
    </location>
</feature>
<sequence>MEILFILLIAMQKIFAASIDNSISTVVNITRHQKGDILIMKDVETCNQYTCLKMTNGTAFKVKDSKTISENECKCQCDGRMKTYREDFGSCVDTIKECSLIPFVSSLTALDTVERIPSVFLPLQGQIVYPNKELLFLNDNKCVIVSANYMTQHGWSDVKNSFNSNDIPFRLFLDKNRTFLQWSGDSTYRSLLQGRLVILRLACWNGSAGFQNDGEETVKIKNLSPCISFRVSGNLLKFTSNITEVQFALESNGGSGSNGSGSKEQFSTNEYLIIAISSFCLGLMYIASVALYIYLKRKKDNVNGSSSNSIESDKNFTRGDVDIRHQSFRQSSLLTPSIDFIEGNQANVIKNNPLVSHFMGFNENNAFVSDSSVDEDEGQRDEIDLDRQSPTNLDNECLPISITEVSENKEDHSRSFQNGPPRRKLYFNPAYFEPELLASPPPAAVEFLTKIREVISMAKNKMAAKKFHPTLNYISEEDSQKAESEPNSQNNTLHSKKSAHSSQLNTAKDSCAGCPGCMSKNNNNLAKPILKRCTNCGDKNNIIQKWLENVSTSSNETTDNVIYAGKVDDKRPLMGESQASSTSSRIESIRERIASPSPSTSSKSVKEEIAIVKGFVKEKNIFVQLDRKNVDETIFDSDSIPKIVSHSLKKNIKEMIYSQNFVRDKVNVFERKKENESDEKIETATHEIYNNPKFQMDQEPDSSAKAYSAVVKRKPEVLDQYSNPIKSPIINKQSVNKMPDMIYEAIEMEKKNNKIIDESPTPDYSSEYEMTKFKRYDGVSFAPFVPTPDYYTYGRNYIRNMKQYQPDSPIYSRKSPAYLVVDYETDSLERLNTLKKRNSSTPTSRSDISSSQPSPSSALPMEEEVEIRNALYDKEEGFRKDTDTIRKEREIDIQMRKTKIKYNTPNEGSMTIELEGISPDENNDATSSTDSDDFEPDTLDRHAKADKIIRYKAKQQEKKMNESFDFYEDKGSFLTLNFRQSKRQRNSGEASLKKLPNSHKISNTKSQNSNNNKSIPPDVISSSFKKSFHEIPHKKTMDEHSFKKSLVSAPIQFASDIEMDRKFISMDFPNDYHNRNSIIKTINHVKIPDPSPKFSDAFNENMRKTWKRFVGMAFKKHEEEDDGNKNIKTIAATEIEQGKVKNLIKKLNIVHVHDSGYLSSESLNNNENVSKSIESKDANERKVKNFKTRPLVPPPPVPKSSSLETSFMNNKNYEDLINITIYSSDDQNSSLHESDNEDERRIGEEVEDVGADSDFSFVQ</sequence>
<reference evidence="4" key="1">
    <citation type="submission" date="2021-03" db="EMBL/GenBank/DDBJ databases">
        <title>Chromosome level genome of the anhydrobiotic midge Polypedilum vanderplanki.</title>
        <authorList>
            <person name="Yoshida Y."/>
            <person name="Kikawada T."/>
            <person name="Gusev O."/>
        </authorList>
    </citation>
    <scope>NUCLEOTIDE SEQUENCE</scope>
    <source>
        <strain evidence="4">NIAS01</strain>
        <tissue evidence="4">Whole body or cell culture</tissue>
    </source>
</reference>
<dbReference type="OrthoDB" id="6346242at2759"/>
<gene>
    <name evidence="4" type="ORF">PVAND_005586</name>
</gene>
<keyword evidence="5" id="KW-1185">Reference proteome</keyword>
<dbReference type="PANTHER" id="PTHR39387:SF1">
    <property type="entry name" value="SHAVENOID, ISOFORM B"/>
    <property type="match status" value="1"/>
</dbReference>
<feature type="compositionally biased region" description="Low complexity" evidence="1">
    <location>
        <begin position="1160"/>
        <end position="1170"/>
    </location>
</feature>
<accession>A0A9J6C0G3</accession>
<feature type="compositionally biased region" description="Low complexity" evidence="1">
    <location>
        <begin position="839"/>
        <end position="857"/>
    </location>
</feature>
<feature type="region of interest" description="Disordered" evidence="1">
    <location>
        <begin position="369"/>
        <end position="393"/>
    </location>
</feature>
<evidence type="ECO:0000259" key="3">
    <source>
        <dbReference type="Pfam" id="PF23328"/>
    </source>
</evidence>
<feature type="region of interest" description="Disordered" evidence="1">
    <location>
        <begin position="902"/>
        <end position="939"/>
    </location>
</feature>
<dbReference type="InterPro" id="IPR057507">
    <property type="entry name" value="Sha_B-like_N"/>
</dbReference>
<protein>
    <recommendedName>
        <fullName evidence="3">Shavenoid isoform B-like N-terminal domain-containing protein</fullName>
    </recommendedName>
</protein>
<feature type="compositionally biased region" description="Low complexity" evidence="1">
    <location>
        <begin position="1000"/>
        <end position="1014"/>
    </location>
</feature>